<dbReference type="EMBL" id="JACHGB010000004">
    <property type="protein sequence ID" value="MBB5271938.1"/>
    <property type="molecule type" value="Genomic_DNA"/>
</dbReference>
<keyword evidence="2" id="KW-0456">Lyase</keyword>
<sequence length="121" mass="12875">MIGYTTLGTNDLQRAADFYDKLAAALGGKRVFANERGIGWGAGRGPMLSVMQPWDGKPATVGNGTMVALATDSREKVDAVHKLALELGAQDEGAAGLRGDRFYGGYFRDLDGNKLVVYCMG</sequence>
<dbReference type="RefSeq" id="WP_183966870.1">
    <property type="nucleotide sequence ID" value="NZ_BAABEW010000023.1"/>
</dbReference>
<evidence type="ECO:0000313" key="3">
    <source>
        <dbReference type="Proteomes" id="UP000532440"/>
    </source>
</evidence>
<keyword evidence="2" id="KW-0223">Dioxygenase</keyword>
<comment type="caution">
    <text evidence="2">The sequence shown here is derived from an EMBL/GenBank/DDBJ whole genome shotgun (WGS) entry which is preliminary data.</text>
</comment>
<reference evidence="2 3" key="1">
    <citation type="submission" date="2020-08" db="EMBL/GenBank/DDBJ databases">
        <title>Genomic Encyclopedia of Type Strains, Phase IV (KMG-IV): sequencing the most valuable type-strain genomes for metagenomic binning, comparative biology and taxonomic classification.</title>
        <authorList>
            <person name="Goeker M."/>
        </authorList>
    </citation>
    <scope>NUCLEOTIDE SEQUENCE [LARGE SCALE GENOMIC DNA]</scope>
    <source>
        <strain evidence="2 3">DSM 29781</strain>
    </source>
</reference>
<feature type="domain" description="VOC" evidence="1">
    <location>
        <begin position="1"/>
        <end position="120"/>
    </location>
</feature>
<accession>A0A7W8HHB6</accession>
<protein>
    <submittedName>
        <fullName evidence="2">Catechol 2,3-dioxygenase-like lactoylglutathione lyase family enzyme</fullName>
    </submittedName>
</protein>
<dbReference type="GO" id="GO:0016829">
    <property type="term" value="F:lyase activity"/>
    <property type="evidence" value="ECO:0007669"/>
    <property type="project" value="UniProtKB-KW"/>
</dbReference>
<dbReference type="PANTHER" id="PTHR35006:SF2">
    <property type="entry name" value="GLYOXALASE FAMILY PROTEIN (AFU_ORTHOLOGUE AFUA_5G14830)"/>
    <property type="match status" value="1"/>
</dbReference>
<proteinExistence type="predicted"/>
<dbReference type="Proteomes" id="UP000532440">
    <property type="component" value="Unassembled WGS sequence"/>
</dbReference>
<dbReference type="AlphaFoldDB" id="A0A7W8HHB6"/>
<dbReference type="GO" id="GO:0051213">
    <property type="term" value="F:dioxygenase activity"/>
    <property type="evidence" value="ECO:0007669"/>
    <property type="project" value="UniProtKB-KW"/>
</dbReference>
<dbReference type="Pfam" id="PF00903">
    <property type="entry name" value="Glyoxalase"/>
    <property type="match status" value="1"/>
</dbReference>
<evidence type="ECO:0000313" key="2">
    <source>
        <dbReference type="EMBL" id="MBB5271938.1"/>
    </source>
</evidence>
<dbReference type="PANTHER" id="PTHR35006">
    <property type="entry name" value="GLYOXALASE FAMILY PROTEIN (AFU_ORTHOLOGUE AFUA_5G14830)"/>
    <property type="match status" value="1"/>
</dbReference>
<dbReference type="InterPro" id="IPR037523">
    <property type="entry name" value="VOC_core"/>
</dbReference>
<evidence type="ECO:0000259" key="1">
    <source>
        <dbReference type="PROSITE" id="PS51819"/>
    </source>
</evidence>
<dbReference type="PROSITE" id="PS51819">
    <property type="entry name" value="VOC"/>
    <property type="match status" value="1"/>
</dbReference>
<dbReference type="Gene3D" id="3.10.180.10">
    <property type="entry name" value="2,3-Dihydroxybiphenyl 1,2-Dioxygenase, domain 1"/>
    <property type="match status" value="1"/>
</dbReference>
<organism evidence="2 3">
    <name type="scientific">Quisquiliibacterium transsilvanicum</name>
    <dbReference type="NCBI Taxonomy" id="1549638"/>
    <lineage>
        <taxon>Bacteria</taxon>
        <taxon>Pseudomonadati</taxon>
        <taxon>Pseudomonadota</taxon>
        <taxon>Betaproteobacteria</taxon>
        <taxon>Burkholderiales</taxon>
        <taxon>Burkholderiaceae</taxon>
        <taxon>Quisquiliibacterium</taxon>
    </lineage>
</organism>
<keyword evidence="2" id="KW-0560">Oxidoreductase</keyword>
<dbReference type="InterPro" id="IPR004360">
    <property type="entry name" value="Glyas_Fos-R_dOase_dom"/>
</dbReference>
<keyword evidence="3" id="KW-1185">Reference proteome</keyword>
<gene>
    <name evidence="2" type="ORF">HNQ70_001952</name>
</gene>
<dbReference type="SUPFAM" id="SSF54593">
    <property type="entry name" value="Glyoxalase/Bleomycin resistance protein/Dihydroxybiphenyl dioxygenase"/>
    <property type="match status" value="1"/>
</dbReference>
<dbReference type="CDD" id="cd07262">
    <property type="entry name" value="VOC_like"/>
    <property type="match status" value="1"/>
</dbReference>
<dbReference type="InterPro" id="IPR029068">
    <property type="entry name" value="Glyas_Bleomycin-R_OHBP_Dase"/>
</dbReference>
<name>A0A7W8HHB6_9BURK</name>